<reference evidence="9 10" key="1">
    <citation type="submission" date="2021-03" db="EMBL/GenBank/DDBJ databases">
        <title>Thiomicrorhabdus sp.nov.,novel sulfur-oxidizing bacteria isolated from coastal sediment.</title>
        <authorList>
            <person name="Liu X."/>
        </authorList>
    </citation>
    <scope>NUCLEOTIDE SEQUENCE [LARGE SCALE GENOMIC DNA]</scope>
    <source>
        <strain evidence="9 10">6S2-11</strain>
    </source>
</reference>
<evidence type="ECO:0000256" key="5">
    <source>
        <dbReference type="ARBA" id="ARBA00013198"/>
    </source>
</evidence>
<gene>
    <name evidence="7 9" type="primary">pgl</name>
    <name evidence="9" type="ORF">J3998_11870</name>
</gene>
<dbReference type="Gene3D" id="3.40.50.1360">
    <property type="match status" value="1"/>
</dbReference>
<dbReference type="PANTHER" id="PTHR11054">
    <property type="entry name" value="6-PHOSPHOGLUCONOLACTONASE"/>
    <property type="match status" value="1"/>
</dbReference>
<evidence type="ECO:0000256" key="3">
    <source>
        <dbReference type="ARBA" id="ARBA00004961"/>
    </source>
</evidence>
<comment type="similarity">
    <text evidence="4 7">Belongs to the glucosamine/galactosamine-6-phosphate isomerase family. 6-phosphogluconolactonase subfamily.</text>
</comment>
<dbReference type="InterPro" id="IPR005900">
    <property type="entry name" value="6-phosphogluconolactonase_DevB"/>
</dbReference>
<dbReference type="EC" id="3.1.1.31" evidence="5 7"/>
<keyword evidence="7 9" id="KW-0378">Hydrolase</keyword>
<dbReference type="SUPFAM" id="SSF100950">
    <property type="entry name" value="NagB/RpiA/CoA transferase-like"/>
    <property type="match status" value="1"/>
</dbReference>
<dbReference type="InterPro" id="IPR039104">
    <property type="entry name" value="6PGL"/>
</dbReference>
<evidence type="ECO:0000256" key="1">
    <source>
        <dbReference type="ARBA" id="ARBA00000832"/>
    </source>
</evidence>
<dbReference type="PANTHER" id="PTHR11054:SF0">
    <property type="entry name" value="6-PHOSPHOGLUCONOLACTONASE"/>
    <property type="match status" value="1"/>
</dbReference>
<keyword evidence="10" id="KW-1185">Reference proteome</keyword>
<evidence type="ECO:0000313" key="9">
    <source>
        <dbReference type="EMBL" id="MBO1928270.1"/>
    </source>
</evidence>
<proteinExistence type="inferred from homology"/>
<evidence type="ECO:0000256" key="7">
    <source>
        <dbReference type="RuleBase" id="RU365095"/>
    </source>
</evidence>
<comment type="catalytic activity">
    <reaction evidence="1 7">
        <text>6-phospho-D-glucono-1,5-lactone + H2O = 6-phospho-D-gluconate + H(+)</text>
        <dbReference type="Rhea" id="RHEA:12556"/>
        <dbReference type="ChEBI" id="CHEBI:15377"/>
        <dbReference type="ChEBI" id="CHEBI:15378"/>
        <dbReference type="ChEBI" id="CHEBI:57955"/>
        <dbReference type="ChEBI" id="CHEBI:58759"/>
        <dbReference type="EC" id="3.1.1.31"/>
    </reaction>
</comment>
<dbReference type="InterPro" id="IPR037171">
    <property type="entry name" value="NagB/RpiA_transferase-like"/>
</dbReference>
<dbReference type="Pfam" id="PF01182">
    <property type="entry name" value="Glucosamine_iso"/>
    <property type="match status" value="1"/>
</dbReference>
<evidence type="ECO:0000313" key="10">
    <source>
        <dbReference type="Proteomes" id="UP000664835"/>
    </source>
</evidence>
<evidence type="ECO:0000256" key="6">
    <source>
        <dbReference type="ARBA" id="ARBA00020337"/>
    </source>
</evidence>
<protein>
    <recommendedName>
        <fullName evidence="6 7">6-phosphogluconolactonase</fullName>
        <shortName evidence="7">6PGL</shortName>
        <ecNumber evidence="5 7">3.1.1.31</ecNumber>
    </recommendedName>
</protein>
<dbReference type="GO" id="GO:0017057">
    <property type="term" value="F:6-phosphogluconolactonase activity"/>
    <property type="evidence" value="ECO:0007669"/>
    <property type="project" value="UniProtKB-EC"/>
</dbReference>
<evidence type="ECO:0000256" key="4">
    <source>
        <dbReference type="ARBA" id="ARBA00010662"/>
    </source>
</evidence>
<evidence type="ECO:0000256" key="2">
    <source>
        <dbReference type="ARBA" id="ARBA00002681"/>
    </source>
</evidence>
<organism evidence="9 10">
    <name type="scientific">Thiomicrorhabdus marina</name>
    <dbReference type="NCBI Taxonomy" id="2818442"/>
    <lineage>
        <taxon>Bacteria</taxon>
        <taxon>Pseudomonadati</taxon>
        <taxon>Pseudomonadota</taxon>
        <taxon>Gammaproteobacteria</taxon>
        <taxon>Thiotrichales</taxon>
        <taxon>Piscirickettsiaceae</taxon>
        <taxon>Thiomicrorhabdus</taxon>
    </lineage>
</organism>
<sequence>MSIQTLTFDNSLEKWQIYQQTDELVDFAVEYILQCAKEAIQARGGFNLVLAGGTTPIAIYKRLAQLSDEEAQFSKWCLFMGDERVYPAEHAERNSKAVHEVWLQHGQIPSKHVFMMPTELGLENSAKIFRDMIEGVDFDLVLLGMGEDGHTASLFPGHEIPENHGLVLETQSPKPPSERLSLSYQRINSAAKVLKLITGSAKYDVTQLWYQYLQMGKVADLPIAKIAAQQQTITMLDQQAFKLAT</sequence>
<dbReference type="EMBL" id="JAGETV010000033">
    <property type="protein sequence ID" value="MBO1928270.1"/>
    <property type="molecule type" value="Genomic_DNA"/>
</dbReference>
<dbReference type="RefSeq" id="WP_208150884.1">
    <property type="nucleotide sequence ID" value="NZ_JAGETV010000033.1"/>
</dbReference>
<comment type="function">
    <text evidence="2 7">Hydrolysis of 6-phosphogluconolactone to 6-phosphogluconate.</text>
</comment>
<dbReference type="NCBIfam" id="TIGR01198">
    <property type="entry name" value="pgl"/>
    <property type="match status" value="1"/>
</dbReference>
<comment type="caution">
    <text evidence="9">The sequence shown here is derived from an EMBL/GenBank/DDBJ whole genome shotgun (WGS) entry which is preliminary data.</text>
</comment>
<evidence type="ECO:0000259" key="8">
    <source>
        <dbReference type="Pfam" id="PF01182"/>
    </source>
</evidence>
<feature type="domain" description="Glucosamine/galactosamine-6-phosphate isomerase" evidence="8">
    <location>
        <begin position="20"/>
        <end position="232"/>
    </location>
</feature>
<name>A0ABS3Q8Y2_9GAMM</name>
<dbReference type="Proteomes" id="UP000664835">
    <property type="component" value="Unassembled WGS sequence"/>
</dbReference>
<dbReference type="InterPro" id="IPR006148">
    <property type="entry name" value="Glc/Gal-6P_isomerase"/>
</dbReference>
<accession>A0ABS3Q8Y2</accession>
<comment type="pathway">
    <text evidence="3 7">Carbohydrate degradation; pentose phosphate pathway; D-ribulose 5-phosphate from D-glucose 6-phosphate (oxidative stage): step 2/3.</text>
</comment>
<dbReference type="CDD" id="cd01400">
    <property type="entry name" value="6PGL"/>
    <property type="match status" value="1"/>
</dbReference>